<gene>
    <name evidence="2" type="ORF">RIL96_01260</name>
</gene>
<reference evidence="2 3" key="1">
    <citation type="submission" date="2023-09" db="EMBL/GenBank/DDBJ databases">
        <title>Description of three actinobacteria isolated from air of manufacturing shop in a pharmaceutical factory.</title>
        <authorList>
            <person name="Zhang D.-F."/>
        </authorList>
    </citation>
    <scope>NUCLEOTIDE SEQUENCE [LARGE SCALE GENOMIC DNA]</scope>
    <source>
        <strain evidence="2 3">LY-0111</strain>
    </source>
</reference>
<dbReference type="SUPFAM" id="SSF46955">
    <property type="entry name" value="Putative DNA-binding domain"/>
    <property type="match status" value="1"/>
</dbReference>
<dbReference type="RefSeq" id="WP_310547180.1">
    <property type="nucleotide sequence ID" value="NZ_JAVKGR010000001.1"/>
</dbReference>
<dbReference type="EMBL" id="JAVKGR010000001">
    <property type="protein sequence ID" value="MDR8018195.1"/>
    <property type="molecule type" value="Genomic_DNA"/>
</dbReference>
<sequence>MTTEEAAEYLRTTPSTMRYWHSLGKGPRSVKLGVRRLYKLSDCEEFVEDAYAKQNEVSA</sequence>
<comment type="caution">
    <text evidence="2">The sequence shown here is derived from an EMBL/GenBank/DDBJ whole genome shotgun (WGS) entry which is preliminary data.</text>
</comment>
<evidence type="ECO:0000313" key="3">
    <source>
        <dbReference type="Proteomes" id="UP001251870"/>
    </source>
</evidence>
<dbReference type="Pfam" id="PF12728">
    <property type="entry name" value="HTH_17"/>
    <property type="match status" value="1"/>
</dbReference>
<keyword evidence="3" id="KW-1185">Reference proteome</keyword>
<name>A0ABU2DPA9_9MICC</name>
<organism evidence="2 3">
    <name type="scientific">Nesterenkonia aerolata</name>
    <dbReference type="NCBI Taxonomy" id="3074079"/>
    <lineage>
        <taxon>Bacteria</taxon>
        <taxon>Bacillati</taxon>
        <taxon>Actinomycetota</taxon>
        <taxon>Actinomycetes</taxon>
        <taxon>Micrococcales</taxon>
        <taxon>Micrococcaceae</taxon>
        <taxon>Nesterenkonia</taxon>
    </lineage>
</organism>
<proteinExistence type="predicted"/>
<dbReference type="Proteomes" id="UP001251870">
    <property type="component" value="Unassembled WGS sequence"/>
</dbReference>
<protein>
    <submittedName>
        <fullName evidence="2">Helix-turn-helix domain-containing protein</fullName>
    </submittedName>
</protein>
<evidence type="ECO:0000259" key="1">
    <source>
        <dbReference type="Pfam" id="PF12728"/>
    </source>
</evidence>
<dbReference type="InterPro" id="IPR041657">
    <property type="entry name" value="HTH_17"/>
</dbReference>
<accession>A0ABU2DPA9</accession>
<evidence type="ECO:0000313" key="2">
    <source>
        <dbReference type="EMBL" id="MDR8018195.1"/>
    </source>
</evidence>
<dbReference type="InterPro" id="IPR009061">
    <property type="entry name" value="DNA-bd_dom_put_sf"/>
</dbReference>
<feature type="domain" description="Helix-turn-helix" evidence="1">
    <location>
        <begin position="1"/>
        <end position="49"/>
    </location>
</feature>